<proteinExistence type="predicted"/>
<evidence type="ECO:0000313" key="3">
    <source>
        <dbReference type="Proteomes" id="UP000546031"/>
    </source>
</evidence>
<dbReference type="SUPFAM" id="SSF69618">
    <property type="entry name" value="HemD-like"/>
    <property type="match status" value="1"/>
</dbReference>
<dbReference type="RefSeq" id="WP_176271886.1">
    <property type="nucleotide sequence ID" value="NZ_JABWTA010000001.1"/>
</dbReference>
<organism evidence="2 3">
    <name type="scientific">Altererythrobacter lutimaris</name>
    <dbReference type="NCBI Taxonomy" id="2743979"/>
    <lineage>
        <taxon>Bacteria</taxon>
        <taxon>Pseudomonadati</taxon>
        <taxon>Pseudomonadota</taxon>
        <taxon>Alphaproteobacteria</taxon>
        <taxon>Sphingomonadales</taxon>
        <taxon>Erythrobacteraceae</taxon>
        <taxon>Altererythrobacter</taxon>
    </lineage>
</organism>
<gene>
    <name evidence="2" type="ORF">HUO12_01280</name>
</gene>
<protein>
    <submittedName>
        <fullName evidence="2">Uroporphyrinogen-III synthase</fullName>
    </submittedName>
</protein>
<dbReference type="Pfam" id="PF02602">
    <property type="entry name" value="HEM4"/>
    <property type="match status" value="1"/>
</dbReference>
<evidence type="ECO:0000313" key="2">
    <source>
        <dbReference type="EMBL" id="NVE93524.1"/>
    </source>
</evidence>
<dbReference type="InterPro" id="IPR036108">
    <property type="entry name" value="4pyrrol_syn_uPrphyn_synt_sf"/>
</dbReference>
<dbReference type="GO" id="GO:0004852">
    <property type="term" value="F:uroporphyrinogen-III synthase activity"/>
    <property type="evidence" value="ECO:0007669"/>
    <property type="project" value="InterPro"/>
</dbReference>
<dbReference type="AlphaFoldDB" id="A0A850H313"/>
<dbReference type="EMBL" id="JABWTA010000001">
    <property type="protein sequence ID" value="NVE93524.1"/>
    <property type="molecule type" value="Genomic_DNA"/>
</dbReference>
<dbReference type="CDD" id="cd06578">
    <property type="entry name" value="HemD"/>
    <property type="match status" value="1"/>
</dbReference>
<dbReference type="Proteomes" id="UP000546031">
    <property type="component" value="Unassembled WGS sequence"/>
</dbReference>
<dbReference type="GO" id="GO:0033014">
    <property type="term" value="P:tetrapyrrole biosynthetic process"/>
    <property type="evidence" value="ECO:0007669"/>
    <property type="project" value="InterPro"/>
</dbReference>
<reference evidence="2 3" key="1">
    <citation type="submission" date="2020-06" db="EMBL/GenBank/DDBJ databases">
        <title>Altererythrobacter lutimaris sp. nov., a marine bacterium isolated from a tidal flat.</title>
        <authorList>
            <person name="Kim D."/>
            <person name="Yoo Y."/>
            <person name="Kim J.-J."/>
        </authorList>
    </citation>
    <scope>NUCLEOTIDE SEQUENCE [LARGE SCALE GENOMIC DNA]</scope>
    <source>
        <strain evidence="2 3">JGD-16</strain>
    </source>
</reference>
<dbReference type="Gene3D" id="3.40.50.10090">
    <property type="match status" value="2"/>
</dbReference>
<dbReference type="InterPro" id="IPR003754">
    <property type="entry name" value="4pyrrol_synth_uPrphyn_synth"/>
</dbReference>
<sequence>MSQVPVIAIRPEPGLSATVKSGRAIGLRISGYPLFEIQPVGWDAPDPNAFDALLVGSANVFRHGGYHLAGLRSLPVLAVGKTTATAAKEAGFSVQAIGSGGLQWLIDAHGSEPAHWLRLAGEEHVPLQLPDNLKLTTRIVYRVEATEIPAEMAARLESDCIILLHSAAAARHLVEQCNAHDIDRANVALAALGPRIIEDLGEGWMRVECAESPNEDALLALAKNMCETI</sequence>
<accession>A0A850H313</accession>
<evidence type="ECO:0000259" key="1">
    <source>
        <dbReference type="Pfam" id="PF02602"/>
    </source>
</evidence>
<keyword evidence="3" id="KW-1185">Reference proteome</keyword>
<feature type="domain" description="Tetrapyrrole biosynthesis uroporphyrinogen III synthase" evidence="1">
    <location>
        <begin position="22"/>
        <end position="219"/>
    </location>
</feature>
<comment type="caution">
    <text evidence="2">The sequence shown here is derived from an EMBL/GenBank/DDBJ whole genome shotgun (WGS) entry which is preliminary data.</text>
</comment>
<name>A0A850H313_9SPHN</name>